<evidence type="ECO:0000313" key="1">
    <source>
        <dbReference type="EMBL" id="CAN0202688.1"/>
    </source>
</evidence>
<evidence type="ECO:0000313" key="2">
    <source>
        <dbReference type="Proteomes" id="UP001162501"/>
    </source>
</evidence>
<sequence>MIPRRTSDLITGFWLPSQVLSTQLGQDFLREEAQGSFSGFRLHKGSGLLARRPHYREADNCHLHAEPAAPRAGPGRAAPPGVWEERGQLPGEEGARALPEEATGTPFTTSRCQATPPSPAHAPAPAHSGLGKSAFRSPQPAALNHRKRRAAINAGPLSAPPQQFGQLTGPEDPSLTPPTAVEPRLRNSWGPPSKRGMQVKPLVQYEENTVGSYLTKLEPSSLQAKARSKIKSPGREKRSRPCVQSEWAPTVSPAAGHQRTRDPRPLLSIRHTAWAPPEMGTGQGVFPFVAVAQCWLLPQQSCSGKANNHGEPCRGTPPAPQGQVPTCLYLSQFWE</sequence>
<dbReference type="Proteomes" id="UP001162501">
    <property type="component" value="Chromosome 23"/>
</dbReference>
<proteinExistence type="predicted"/>
<organism evidence="1 2">
    <name type="scientific">Rangifer tarandus platyrhynchus</name>
    <name type="common">Svalbard reindeer</name>
    <dbReference type="NCBI Taxonomy" id="3082113"/>
    <lineage>
        <taxon>Eukaryota</taxon>
        <taxon>Metazoa</taxon>
        <taxon>Chordata</taxon>
        <taxon>Craniata</taxon>
        <taxon>Vertebrata</taxon>
        <taxon>Euteleostomi</taxon>
        <taxon>Mammalia</taxon>
        <taxon>Eutheria</taxon>
        <taxon>Laurasiatheria</taxon>
        <taxon>Artiodactyla</taxon>
        <taxon>Ruminantia</taxon>
        <taxon>Pecora</taxon>
        <taxon>Cervidae</taxon>
        <taxon>Odocoileinae</taxon>
        <taxon>Rangifer</taxon>
    </lineage>
</organism>
<gene>
    <name evidence="1" type="ORF">MRATA1EN22A_LOCUS13593</name>
</gene>
<dbReference type="EMBL" id="OX596107">
    <property type="protein sequence ID" value="CAN0202688.1"/>
    <property type="molecule type" value="Genomic_DNA"/>
</dbReference>
<protein>
    <submittedName>
        <fullName evidence="1">Uncharacterized protein</fullName>
    </submittedName>
</protein>
<name>A0AC59Z3Z2_RANTA</name>
<accession>A0AC59Z3Z2</accession>
<reference evidence="1" key="1">
    <citation type="submission" date="2023-05" db="EMBL/GenBank/DDBJ databases">
        <authorList>
            <consortium name="ELIXIR-Norway"/>
        </authorList>
    </citation>
    <scope>NUCLEOTIDE SEQUENCE</scope>
</reference>
<reference evidence="1" key="2">
    <citation type="submission" date="2025-03" db="EMBL/GenBank/DDBJ databases">
        <authorList>
            <consortium name="ELIXIR-Norway"/>
            <consortium name="Elixir Norway"/>
        </authorList>
    </citation>
    <scope>NUCLEOTIDE SEQUENCE</scope>
</reference>